<evidence type="ECO:0000313" key="4">
    <source>
        <dbReference type="Proteomes" id="UP000015464"/>
    </source>
</evidence>
<dbReference type="AlphaFoldDB" id="S9W763"/>
<keyword evidence="4" id="KW-1185">Reference proteome</keyword>
<reference evidence="3 4" key="1">
    <citation type="journal article" date="2011" name="Science">
        <title>Comparative functional genomics of the fission yeasts.</title>
        <authorList>
            <person name="Rhind N."/>
            <person name="Chen Z."/>
            <person name="Yassour M."/>
            <person name="Thompson D.A."/>
            <person name="Haas B.J."/>
            <person name="Habib N."/>
            <person name="Wapinski I."/>
            <person name="Roy S."/>
            <person name="Lin M.F."/>
            <person name="Heiman D.I."/>
            <person name="Young S.K."/>
            <person name="Furuya K."/>
            <person name="Guo Y."/>
            <person name="Pidoux A."/>
            <person name="Chen H.M."/>
            <person name="Robbertse B."/>
            <person name="Goldberg J.M."/>
            <person name="Aoki K."/>
            <person name="Bayne E.H."/>
            <person name="Berlin A.M."/>
            <person name="Desjardins C.A."/>
            <person name="Dobbs E."/>
            <person name="Dukaj L."/>
            <person name="Fan L."/>
            <person name="FitzGerald M.G."/>
            <person name="French C."/>
            <person name="Gujja S."/>
            <person name="Hansen K."/>
            <person name="Keifenheim D."/>
            <person name="Levin J.Z."/>
            <person name="Mosher R.A."/>
            <person name="Mueller C.A."/>
            <person name="Pfiffner J."/>
            <person name="Priest M."/>
            <person name="Russ C."/>
            <person name="Smialowska A."/>
            <person name="Swoboda P."/>
            <person name="Sykes S.M."/>
            <person name="Vaughn M."/>
            <person name="Vengrova S."/>
            <person name="Yoder R."/>
            <person name="Zeng Q."/>
            <person name="Allshire R."/>
            <person name="Baulcombe D."/>
            <person name="Birren B.W."/>
            <person name="Brown W."/>
            <person name="Ekwall K."/>
            <person name="Kellis M."/>
            <person name="Leatherwood J."/>
            <person name="Levin H."/>
            <person name="Margalit H."/>
            <person name="Martienssen R."/>
            <person name="Nieduszynski C.A."/>
            <person name="Spatafora J.W."/>
            <person name="Friedman N."/>
            <person name="Dalgaard J.Z."/>
            <person name="Baumann P."/>
            <person name="Niki H."/>
            <person name="Regev A."/>
            <person name="Nusbaum C."/>
        </authorList>
    </citation>
    <scope>NUCLEOTIDE SEQUENCE [LARGE SCALE GENOMIC DNA]</scope>
    <source>
        <strain evidence="4">OY26 / ATCC MYA-4695 / CBS 11777 / NBRC 106824 / NRRL Y48691</strain>
    </source>
</reference>
<dbReference type="OrthoDB" id="5382845at2759"/>
<sequence>MEGNTAKVKLYWNDNESIVADVLLKVNTGDDKSPIPILNLNNKIWSLLNCLEVQDDSNELPSKHANSVSNLQVSARTSLTPSKQRIPLKTLTDEEKNTNSNIHAPVVTTPSEALREQPTIGDENAFSSPTKSYHLGNKQGYESANESFETFDLQGWFTVENDLDQTSPTQQERESISEASSDYDEIFDDLCLKSENVESCIRPSRRNSYSLLLDNGSFTTLSMSSNDIISTSSLNEDNIVSPRALMFDLTKDIQSSSSSNHSEFLLEDKDQVSVSNEEEAPSENPILPYLSQSFALENDCLYYIPQLLHPCSEINLESFEKSRSTKKIWLMLKAKTYFDEMEHDYSIPLNFLIPTFRVEFNLKISSSFYKDWNAHVSSGHFDTQLEQASNVSKESSFYSSAPLSASSLLKVVWYTKESLKSVKVSETTVSVFSFEEDDSSSKQLYYDVQCLCASNITENSIFILIAPESFVIKNVFSDSFQIEFEQQRNGDEIRLIFTKVHDQDNKDPIKTLNALQIRMMNTDTNYRIRPIPIVKHMKHPMRVSFENLISDYQVCLYDIYGNLQTLALGCCEFIYNKEMKYGFTLTQRKQSSEVAMQNPFIPTSIKRSCTFPVFRVFNGVDDYLQLVFSCTLVSDPEEKADILKLKLPDQSRLTWVIEGNKNYLTNIHYSDGIYGITNYKMKQCLSIQIGILVPLQKTTEGTVFRLPVVLDYTLNHVVVDMDGVEFMISAMEVNKRIQLKPLKRLEFRILRNASVLFTLEEEKVKCKRTALLSHAEADNDLKPEPSNLLKETLTVCFIVGYLLMFYQVFIKQI</sequence>
<dbReference type="Proteomes" id="UP000015464">
    <property type="component" value="Unassembled WGS sequence"/>
</dbReference>
<keyword evidence="2" id="KW-0472">Membrane</keyword>
<name>S9W763_SCHCR</name>
<feature type="transmembrane region" description="Helical" evidence="2">
    <location>
        <begin position="792"/>
        <end position="810"/>
    </location>
</feature>
<dbReference type="STRING" id="653667.S9W763"/>
<dbReference type="HOGENOM" id="CLU_349894_0_0_1"/>
<evidence type="ECO:0000313" key="3">
    <source>
        <dbReference type="EMBL" id="EPY53730.1"/>
    </source>
</evidence>
<gene>
    <name evidence="3" type="ORF">SPOG_03037</name>
</gene>
<evidence type="ECO:0000256" key="2">
    <source>
        <dbReference type="SAM" id="Phobius"/>
    </source>
</evidence>
<keyword evidence="2" id="KW-1133">Transmembrane helix</keyword>
<protein>
    <submittedName>
        <fullName evidence="3">Uncharacterized protein</fullName>
    </submittedName>
</protein>
<keyword evidence="2" id="KW-0812">Transmembrane</keyword>
<feature type="region of interest" description="Disordered" evidence="1">
    <location>
        <begin position="260"/>
        <end position="284"/>
    </location>
</feature>
<organism evidence="3 4">
    <name type="scientific">Schizosaccharomyces cryophilus (strain OY26 / ATCC MYA-4695 / CBS 11777 / NBRC 106824 / NRRL Y48691)</name>
    <name type="common">Fission yeast</name>
    <dbReference type="NCBI Taxonomy" id="653667"/>
    <lineage>
        <taxon>Eukaryota</taxon>
        <taxon>Fungi</taxon>
        <taxon>Dikarya</taxon>
        <taxon>Ascomycota</taxon>
        <taxon>Taphrinomycotina</taxon>
        <taxon>Schizosaccharomycetes</taxon>
        <taxon>Schizosaccharomycetales</taxon>
        <taxon>Schizosaccharomycetaceae</taxon>
        <taxon>Schizosaccharomyces</taxon>
    </lineage>
</organism>
<accession>S9W763</accession>
<evidence type="ECO:0000256" key="1">
    <source>
        <dbReference type="SAM" id="MobiDB-lite"/>
    </source>
</evidence>
<dbReference type="OMA" id="ALGCCEF"/>
<dbReference type="RefSeq" id="XP_013021150.1">
    <property type="nucleotide sequence ID" value="XM_013165696.1"/>
</dbReference>
<proteinExistence type="predicted"/>
<dbReference type="GeneID" id="25037356"/>
<dbReference type="EMBL" id="KE546988">
    <property type="protein sequence ID" value="EPY53730.1"/>
    <property type="molecule type" value="Genomic_DNA"/>
</dbReference>